<proteinExistence type="predicted"/>
<feature type="compositionally biased region" description="Basic residues" evidence="1">
    <location>
        <begin position="9"/>
        <end position="21"/>
    </location>
</feature>
<reference evidence="2 3" key="1">
    <citation type="submission" date="2020-07" db="EMBL/GenBank/DDBJ databases">
        <title>Sequencing the genomes of 1000 actinobacteria strains.</title>
        <authorList>
            <person name="Klenk H.-P."/>
        </authorList>
    </citation>
    <scope>NUCLEOTIDE SEQUENCE [LARGE SCALE GENOMIC DNA]</scope>
    <source>
        <strain evidence="2 3">DSM 40398</strain>
    </source>
</reference>
<dbReference type="AlphaFoldDB" id="A0A7Y9ERA1"/>
<name>A0A7Y9ERA1_9ACTN</name>
<evidence type="ECO:0000256" key="1">
    <source>
        <dbReference type="SAM" id="MobiDB-lite"/>
    </source>
</evidence>
<dbReference type="EMBL" id="JACCBA010000001">
    <property type="protein sequence ID" value="NYD51635.1"/>
    <property type="molecule type" value="Genomic_DNA"/>
</dbReference>
<organism evidence="2 3">
    <name type="scientific">Actinomadura luteofluorescens</name>
    <dbReference type="NCBI Taxonomy" id="46163"/>
    <lineage>
        <taxon>Bacteria</taxon>
        <taxon>Bacillati</taxon>
        <taxon>Actinomycetota</taxon>
        <taxon>Actinomycetes</taxon>
        <taxon>Streptosporangiales</taxon>
        <taxon>Thermomonosporaceae</taxon>
        <taxon>Actinomadura</taxon>
    </lineage>
</organism>
<evidence type="ECO:0008006" key="4">
    <source>
        <dbReference type="Google" id="ProtNLM"/>
    </source>
</evidence>
<comment type="caution">
    <text evidence="2">The sequence shown here is derived from an EMBL/GenBank/DDBJ whole genome shotgun (WGS) entry which is preliminary data.</text>
</comment>
<protein>
    <recommendedName>
        <fullName evidence="4">Transposase</fullName>
    </recommendedName>
</protein>
<evidence type="ECO:0000313" key="3">
    <source>
        <dbReference type="Proteomes" id="UP000529783"/>
    </source>
</evidence>
<sequence>MLMALSAIRSRRGPRQRRPGKVRADKAYNFAEHLAWLRGRGIVPRIAPAGVGSSERLGRHRWKIERTLPGCSATGA</sequence>
<feature type="region of interest" description="Disordered" evidence="1">
    <location>
        <begin position="1"/>
        <end position="23"/>
    </location>
</feature>
<evidence type="ECO:0000313" key="2">
    <source>
        <dbReference type="EMBL" id="NYD51635.1"/>
    </source>
</evidence>
<dbReference type="RefSeq" id="WP_179847994.1">
    <property type="nucleotide sequence ID" value="NZ_JACCBA010000001.1"/>
</dbReference>
<dbReference type="Proteomes" id="UP000529783">
    <property type="component" value="Unassembled WGS sequence"/>
</dbReference>
<gene>
    <name evidence="2" type="ORF">BJY14_007618</name>
</gene>
<keyword evidence="3" id="KW-1185">Reference proteome</keyword>
<accession>A0A7Y9ERA1</accession>